<proteinExistence type="predicted"/>
<gene>
    <name evidence="2" type="ORF">H6G24_35550</name>
</gene>
<evidence type="ECO:0000313" key="2">
    <source>
        <dbReference type="EMBL" id="MBD2200702.1"/>
    </source>
</evidence>
<sequence>MNAQKVLLSTTISLAFSGFLLGSMHPALANDCQAQIRELIEHSKQGKSTFVLTTISMHSAINLLPSKAILYGQIPSENDITQTSPIGQVEYANGGLRYSVTDNSIVGVIAGRWNTQTWNPPSTNPGAINSFLPGSGNPFAPSSQITYGVQITPTGVVSIRTLLNGKNFLGRGPVTFQGSCSSGLITGIANGKAYTVTLGKGYIAPIR</sequence>
<evidence type="ECO:0000256" key="1">
    <source>
        <dbReference type="SAM" id="SignalP"/>
    </source>
</evidence>
<comment type="caution">
    <text evidence="2">The sequence shown here is derived from an EMBL/GenBank/DDBJ whole genome shotgun (WGS) entry which is preliminary data.</text>
</comment>
<keyword evidence="3" id="KW-1185">Reference proteome</keyword>
<name>A0ABR8AKZ9_9CYAN</name>
<organism evidence="2 3">
    <name type="scientific">Calothrix parietina FACHB-288</name>
    <dbReference type="NCBI Taxonomy" id="2692896"/>
    <lineage>
        <taxon>Bacteria</taxon>
        <taxon>Bacillati</taxon>
        <taxon>Cyanobacteriota</taxon>
        <taxon>Cyanophyceae</taxon>
        <taxon>Nostocales</taxon>
        <taxon>Calotrichaceae</taxon>
        <taxon>Calothrix</taxon>
    </lineage>
</organism>
<feature type="signal peptide" evidence="1">
    <location>
        <begin position="1"/>
        <end position="29"/>
    </location>
</feature>
<dbReference type="EMBL" id="JACJQH010000104">
    <property type="protein sequence ID" value="MBD2200702.1"/>
    <property type="molecule type" value="Genomic_DNA"/>
</dbReference>
<accession>A0ABR8AKZ9</accession>
<reference evidence="2 3" key="1">
    <citation type="journal article" date="2020" name="ISME J.">
        <title>Comparative genomics reveals insights into cyanobacterial evolution and habitat adaptation.</title>
        <authorList>
            <person name="Chen M.Y."/>
            <person name="Teng W.K."/>
            <person name="Zhao L."/>
            <person name="Hu C.X."/>
            <person name="Zhou Y.K."/>
            <person name="Han B.P."/>
            <person name="Song L.R."/>
            <person name="Shu W.S."/>
        </authorList>
    </citation>
    <scope>NUCLEOTIDE SEQUENCE [LARGE SCALE GENOMIC DNA]</scope>
    <source>
        <strain evidence="2 3">FACHB-288</strain>
    </source>
</reference>
<keyword evidence="1" id="KW-0732">Signal</keyword>
<feature type="chain" id="PRO_5045911442" evidence="1">
    <location>
        <begin position="30"/>
        <end position="207"/>
    </location>
</feature>
<evidence type="ECO:0000313" key="3">
    <source>
        <dbReference type="Proteomes" id="UP000658514"/>
    </source>
</evidence>
<dbReference type="RefSeq" id="WP_190551864.1">
    <property type="nucleotide sequence ID" value="NZ_CAWPNO010000007.1"/>
</dbReference>
<dbReference type="Proteomes" id="UP000658514">
    <property type="component" value="Unassembled WGS sequence"/>
</dbReference>
<protein>
    <submittedName>
        <fullName evidence="2">Uncharacterized protein</fullName>
    </submittedName>
</protein>